<keyword evidence="2" id="KW-0813">Transport</keyword>
<evidence type="ECO:0000256" key="3">
    <source>
        <dbReference type="ARBA" id="ARBA00022475"/>
    </source>
</evidence>
<name>A0A650ENE3_9FIRM</name>
<keyword evidence="4 9" id="KW-0812">Transmembrane</keyword>
<evidence type="ECO:0000256" key="10">
    <source>
        <dbReference type="SAM" id="Phobius"/>
    </source>
</evidence>
<dbReference type="GO" id="GO:0032977">
    <property type="term" value="F:membrane insertase activity"/>
    <property type="evidence" value="ECO:0007669"/>
    <property type="project" value="InterPro"/>
</dbReference>
<dbReference type="GO" id="GO:0015031">
    <property type="term" value="P:protein transport"/>
    <property type="evidence" value="ECO:0007669"/>
    <property type="project" value="UniProtKB-KW"/>
</dbReference>
<feature type="domain" description="Membrane insertase YidC/Oxa/ALB C-terminal" evidence="11">
    <location>
        <begin position="22"/>
        <end position="304"/>
    </location>
</feature>
<proteinExistence type="inferred from homology"/>
<dbReference type="EMBL" id="MN577573">
    <property type="protein sequence ID" value="QGT51183.1"/>
    <property type="molecule type" value="Genomic_DNA"/>
</dbReference>
<dbReference type="CDD" id="cd20070">
    <property type="entry name" value="5TM_YidC_Alb3"/>
    <property type="match status" value="1"/>
</dbReference>
<dbReference type="InterPro" id="IPR001708">
    <property type="entry name" value="YidC/ALB3/OXA1/COX18"/>
</dbReference>
<sequence>MSYITRILGFVLELCYNLIGNYGLAIIVFTLLIKAVLLPLTVKQQKSMVKTQKIQPLLMEVQKKYGHDKEKLNQETMKLYQKYKINPMSGCLPLLIQLPIIMALYFVVRKPISSIMGVGANETWRVITAFNDWAQAAGYQIADNIAHLEVGTFGNYEIQVAQQMFLHPEILEHPFLAEAGFKLTPINFNFLGLDLSETPSLGALFSLITGNVAAVTPKVAILWVIPLLSGLTSFLASKIGTMLQPQNNNSKPGEENTQANTMKTMMAIMPLFSAWITFSLPAAVGLYWIISNLLQVIQQFVVTKFFTPDITDEQIEGEVVQYAKKNRKKRKKS</sequence>
<evidence type="ECO:0000256" key="2">
    <source>
        <dbReference type="ARBA" id="ARBA00022448"/>
    </source>
</evidence>
<reference evidence="12" key="1">
    <citation type="journal article" date="2020" name="J. ISSAAS">
        <title>Lactobacilli and other gastrointestinal microbiota of Peromyscus leucopus, reservoir host for agents of Lyme disease and other zoonoses in North America.</title>
        <authorList>
            <person name="Milovic A."/>
            <person name="Bassam K."/>
            <person name="Shao H."/>
            <person name="Chatzistamou I."/>
            <person name="Tufts D.M."/>
            <person name="Diuk-Wasser M."/>
            <person name="Barbour A.G."/>
        </authorList>
    </citation>
    <scope>NUCLEOTIDE SEQUENCE</scope>
    <source>
        <strain evidence="12">LL40</strain>
    </source>
</reference>
<dbReference type="Pfam" id="PF02096">
    <property type="entry name" value="60KD_IMP"/>
    <property type="match status" value="1"/>
</dbReference>
<evidence type="ECO:0000256" key="5">
    <source>
        <dbReference type="ARBA" id="ARBA00022927"/>
    </source>
</evidence>
<dbReference type="PANTHER" id="PTHR12428">
    <property type="entry name" value="OXA1"/>
    <property type="match status" value="1"/>
</dbReference>
<dbReference type="InterPro" id="IPR047196">
    <property type="entry name" value="YidC_ALB_C"/>
</dbReference>
<dbReference type="InterPro" id="IPR028055">
    <property type="entry name" value="YidC/Oxa/ALB_C"/>
</dbReference>
<gene>
    <name evidence="12" type="ORF">Firmicute1046_2590</name>
</gene>
<keyword evidence="3" id="KW-1003">Cell membrane</keyword>
<feature type="transmembrane region" description="Helical" evidence="10">
    <location>
        <begin position="220"/>
        <end position="243"/>
    </location>
</feature>
<dbReference type="PANTHER" id="PTHR12428:SF65">
    <property type="entry name" value="CYTOCHROME C OXIDASE ASSEMBLY PROTEIN COX18, MITOCHONDRIAL"/>
    <property type="match status" value="1"/>
</dbReference>
<organism evidence="12">
    <name type="scientific">uncultured Bacillota bacterium</name>
    <dbReference type="NCBI Taxonomy" id="344338"/>
    <lineage>
        <taxon>Bacteria</taxon>
        <taxon>Bacillati</taxon>
        <taxon>Bacillota</taxon>
        <taxon>environmental samples</taxon>
    </lineage>
</organism>
<dbReference type="GO" id="GO:0005886">
    <property type="term" value="C:plasma membrane"/>
    <property type="evidence" value="ECO:0007669"/>
    <property type="project" value="UniProtKB-SubCell"/>
</dbReference>
<dbReference type="GO" id="GO:0051205">
    <property type="term" value="P:protein insertion into membrane"/>
    <property type="evidence" value="ECO:0007669"/>
    <property type="project" value="TreeGrafter"/>
</dbReference>
<keyword evidence="7 10" id="KW-0472">Membrane</keyword>
<evidence type="ECO:0000256" key="6">
    <source>
        <dbReference type="ARBA" id="ARBA00022989"/>
    </source>
</evidence>
<evidence type="ECO:0000313" key="12">
    <source>
        <dbReference type="EMBL" id="QGT51183.1"/>
    </source>
</evidence>
<keyword evidence="8" id="KW-0143">Chaperone</keyword>
<feature type="transmembrane region" description="Helical" evidence="10">
    <location>
        <begin position="264"/>
        <end position="290"/>
    </location>
</feature>
<comment type="similarity">
    <text evidence="9">Belongs to the OXA1/ALB3/YidC family.</text>
</comment>
<evidence type="ECO:0000256" key="1">
    <source>
        <dbReference type="ARBA" id="ARBA00004651"/>
    </source>
</evidence>
<accession>A0A650ENE3</accession>
<dbReference type="AlphaFoldDB" id="A0A650ENE3"/>
<comment type="subcellular location">
    <subcellularLocation>
        <location evidence="1">Cell membrane</location>
        <topology evidence="1">Multi-pass membrane protein</topology>
    </subcellularLocation>
    <subcellularLocation>
        <location evidence="9">Membrane</location>
        <topology evidence="9">Multi-pass membrane protein</topology>
    </subcellularLocation>
</comment>
<feature type="transmembrane region" description="Helical" evidence="10">
    <location>
        <begin position="87"/>
        <end position="108"/>
    </location>
</feature>
<keyword evidence="6 10" id="KW-1133">Transmembrane helix</keyword>
<evidence type="ECO:0000256" key="9">
    <source>
        <dbReference type="RuleBase" id="RU003945"/>
    </source>
</evidence>
<protein>
    <recommendedName>
        <fullName evidence="11">Membrane insertase YidC/Oxa/ALB C-terminal domain-containing protein</fullName>
    </recommendedName>
</protein>
<evidence type="ECO:0000256" key="7">
    <source>
        <dbReference type="ARBA" id="ARBA00023136"/>
    </source>
</evidence>
<evidence type="ECO:0000256" key="4">
    <source>
        <dbReference type="ARBA" id="ARBA00022692"/>
    </source>
</evidence>
<dbReference type="NCBIfam" id="TIGR03592">
    <property type="entry name" value="yidC_oxa1_cterm"/>
    <property type="match status" value="1"/>
</dbReference>
<evidence type="ECO:0000256" key="8">
    <source>
        <dbReference type="ARBA" id="ARBA00023186"/>
    </source>
</evidence>
<evidence type="ECO:0000259" key="11">
    <source>
        <dbReference type="Pfam" id="PF02096"/>
    </source>
</evidence>
<keyword evidence="5" id="KW-0653">Protein transport</keyword>